<evidence type="ECO:0000313" key="4">
    <source>
        <dbReference type="Proteomes" id="UP000663832"/>
    </source>
</evidence>
<accession>A0A813Z0X4</accession>
<evidence type="ECO:0000256" key="1">
    <source>
        <dbReference type="ARBA" id="ARBA00005939"/>
    </source>
</evidence>
<dbReference type="Proteomes" id="UP000663832">
    <property type="component" value="Unassembled WGS sequence"/>
</dbReference>
<dbReference type="EMBL" id="CAJNOI010000034">
    <property type="protein sequence ID" value="CAF0891749.1"/>
    <property type="molecule type" value="Genomic_DNA"/>
</dbReference>
<sequence length="185" mass="21905">MNRQQISEQLKLMITELPPKLQERFEKDDLIEKLITISLDKNIFDIVNNLQETQARTEKTLFNERQKIIKQAKEQETDLTRKHSEDEARCADRPQHLNLLQAANKREYEAFVKRVADEQQRFDMKIVLDLDQKMLEQQTRLEKAGVSCMHATNKPQDVRLQMFIIEFIQRIGKQQHISSITENSN</sequence>
<gene>
    <name evidence="2" type="ORF">BJG266_LOCUS9987</name>
    <name evidence="3" type="ORF">QVE165_LOCUS35898</name>
</gene>
<dbReference type="PANTHER" id="PTHR13054">
    <property type="entry name" value="DIGEORGE SYNDROME CRITICAL REGION 6 DGCR6 FAMILY MEMBER"/>
    <property type="match status" value="1"/>
</dbReference>
<dbReference type="EMBL" id="CAJNOM010000353">
    <property type="protein sequence ID" value="CAF1385308.1"/>
    <property type="molecule type" value="Genomic_DNA"/>
</dbReference>
<dbReference type="OrthoDB" id="21617at2759"/>
<keyword evidence="4" id="KW-1185">Reference proteome</keyword>
<evidence type="ECO:0000313" key="2">
    <source>
        <dbReference type="EMBL" id="CAF0891749.1"/>
    </source>
</evidence>
<dbReference type="Proteomes" id="UP000663877">
    <property type="component" value="Unassembled WGS sequence"/>
</dbReference>
<dbReference type="PANTHER" id="PTHR13054:SF2">
    <property type="entry name" value="PROTEIN DGCR6"/>
    <property type="match status" value="1"/>
</dbReference>
<dbReference type="InterPro" id="IPR010849">
    <property type="entry name" value="Gonadal"/>
</dbReference>
<evidence type="ECO:0000313" key="5">
    <source>
        <dbReference type="Proteomes" id="UP000663877"/>
    </source>
</evidence>
<dbReference type="Pfam" id="PF07324">
    <property type="entry name" value="DGCR6"/>
    <property type="match status" value="1"/>
</dbReference>
<organism evidence="2 5">
    <name type="scientific">Adineta steineri</name>
    <dbReference type="NCBI Taxonomy" id="433720"/>
    <lineage>
        <taxon>Eukaryota</taxon>
        <taxon>Metazoa</taxon>
        <taxon>Spiralia</taxon>
        <taxon>Gnathifera</taxon>
        <taxon>Rotifera</taxon>
        <taxon>Eurotatoria</taxon>
        <taxon>Bdelloidea</taxon>
        <taxon>Adinetida</taxon>
        <taxon>Adinetidae</taxon>
        <taxon>Adineta</taxon>
    </lineage>
</organism>
<evidence type="ECO:0000313" key="3">
    <source>
        <dbReference type="EMBL" id="CAF1385308.1"/>
    </source>
</evidence>
<protein>
    <recommendedName>
        <fullName evidence="6">DGCR6-like protein</fullName>
    </recommendedName>
</protein>
<evidence type="ECO:0008006" key="6">
    <source>
        <dbReference type="Google" id="ProtNLM"/>
    </source>
</evidence>
<name>A0A813Z0X4_9BILA</name>
<comment type="caution">
    <text evidence="2">The sequence shown here is derived from an EMBL/GenBank/DDBJ whole genome shotgun (WGS) entry which is preliminary data.</text>
</comment>
<reference evidence="2" key="1">
    <citation type="submission" date="2021-02" db="EMBL/GenBank/DDBJ databases">
        <authorList>
            <person name="Nowell W R."/>
        </authorList>
    </citation>
    <scope>NUCLEOTIDE SEQUENCE</scope>
</reference>
<comment type="similarity">
    <text evidence="1">Belongs to the gonadal family.</text>
</comment>
<dbReference type="AlphaFoldDB" id="A0A813Z0X4"/>
<proteinExistence type="inferred from homology"/>